<dbReference type="PRINTS" id="PR00177">
    <property type="entry name" value="NMDARECEPTOR"/>
</dbReference>
<comment type="similarity">
    <text evidence="2">Belongs to the glutamate-gated ion channel (TC 1.A.10.1) family.</text>
</comment>
<keyword evidence="7" id="KW-0406">Ion transport</keyword>
<feature type="transmembrane region" description="Helical" evidence="16">
    <location>
        <begin position="814"/>
        <end position="839"/>
    </location>
</feature>
<dbReference type="FunFam" id="3.40.50.2300:FF:000649">
    <property type="entry name" value="AGAP010272-PA-like protein"/>
    <property type="match status" value="1"/>
</dbReference>
<dbReference type="SMART" id="SM00918">
    <property type="entry name" value="Lig_chan-Glu_bd"/>
    <property type="match status" value="1"/>
</dbReference>
<comment type="caution">
    <text evidence="19">The sequence shown here is derived from an EMBL/GenBank/DDBJ whole genome shotgun (WGS) entry which is preliminary data.</text>
</comment>
<dbReference type="GO" id="GO:0038023">
    <property type="term" value="F:signaling receptor activity"/>
    <property type="evidence" value="ECO:0007669"/>
    <property type="project" value="InterPro"/>
</dbReference>
<keyword evidence="10" id="KW-0325">Glycoprotein</keyword>
<evidence type="ECO:0008006" key="21">
    <source>
        <dbReference type="Google" id="ProtNLM"/>
    </source>
</evidence>
<evidence type="ECO:0000256" key="16">
    <source>
        <dbReference type="SAM" id="Phobius"/>
    </source>
</evidence>
<feature type="transmembrane region" description="Helical" evidence="16">
    <location>
        <begin position="593"/>
        <end position="616"/>
    </location>
</feature>
<protein>
    <recommendedName>
        <fullName evidence="21">Ionotropic receptor 25a</fullName>
    </recommendedName>
</protein>
<dbReference type="FunFam" id="3.40.190.10:FF:000176">
    <property type="entry name" value="Ionotropic receptor 25a"/>
    <property type="match status" value="1"/>
</dbReference>
<dbReference type="FunFam" id="3.40.190.10:FF:000153">
    <property type="entry name" value="Ionotropic receptor 25a"/>
    <property type="match status" value="1"/>
</dbReference>
<feature type="transmembrane region" description="Helical" evidence="16">
    <location>
        <begin position="518"/>
        <end position="537"/>
    </location>
</feature>
<evidence type="ECO:0000313" key="20">
    <source>
        <dbReference type="Proteomes" id="UP001367676"/>
    </source>
</evidence>
<evidence type="ECO:0000256" key="7">
    <source>
        <dbReference type="ARBA" id="ARBA00023065"/>
    </source>
</evidence>
<evidence type="ECO:0000256" key="15">
    <source>
        <dbReference type="PIRSR" id="PIRSR601508-3"/>
    </source>
</evidence>
<dbReference type="SUPFAM" id="SSF53850">
    <property type="entry name" value="Periplasmic binding protein-like II"/>
    <property type="match status" value="1"/>
</dbReference>
<evidence type="ECO:0000256" key="3">
    <source>
        <dbReference type="ARBA" id="ARBA00022448"/>
    </source>
</evidence>
<keyword evidence="6 16" id="KW-1133">Transmembrane helix</keyword>
<proteinExistence type="inferred from homology"/>
<keyword evidence="15" id="KW-1015">Disulfide bond</keyword>
<feature type="binding site" evidence="13">
    <location>
        <position position="474"/>
    </location>
    <ligand>
        <name>L-glutamate</name>
        <dbReference type="ChEBI" id="CHEBI:29985"/>
    </ligand>
</feature>
<reference evidence="19 20" key="1">
    <citation type="submission" date="2024-03" db="EMBL/GenBank/DDBJ databases">
        <title>Adaptation during the transition from Ophiocordyceps entomopathogen to insect associate is accompanied by gene loss and intensified selection.</title>
        <authorList>
            <person name="Ward C.M."/>
            <person name="Onetto C.A."/>
            <person name="Borneman A.R."/>
        </authorList>
    </citation>
    <scope>NUCLEOTIDE SEQUENCE [LARGE SCALE GENOMIC DNA]</scope>
    <source>
        <strain evidence="19">AWRI1</strain>
        <tissue evidence="19">Single Adult Female</tissue>
    </source>
</reference>
<dbReference type="Pfam" id="PF10613">
    <property type="entry name" value="Lig_chan-Glu_bd"/>
    <property type="match status" value="1"/>
</dbReference>
<keyword evidence="8 16" id="KW-0472">Membrane</keyword>
<dbReference type="InterPro" id="IPR001508">
    <property type="entry name" value="Iono_Glu_rcpt_met"/>
</dbReference>
<keyword evidence="11" id="KW-1071">Ligand-gated ion channel</keyword>
<dbReference type="Gene3D" id="3.40.190.10">
    <property type="entry name" value="Periplasmic binding protein-like II"/>
    <property type="match status" value="3"/>
</dbReference>
<keyword evidence="4" id="KW-1003">Cell membrane</keyword>
<feature type="disulfide bond" evidence="15">
    <location>
        <begin position="48"/>
        <end position="301"/>
    </location>
</feature>
<feature type="binding site" evidence="13">
    <location>
        <position position="479"/>
    </location>
    <ligand>
        <name>L-glutamate</name>
        <dbReference type="ChEBI" id="CHEBI:29985"/>
    </ligand>
</feature>
<dbReference type="SMART" id="SM00079">
    <property type="entry name" value="PBPe"/>
    <property type="match status" value="1"/>
</dbReference>
<evidence type="ECO:0000256" key="4">
    <source>
        <dbReference type="ARBA" id="ARBA00022475"/>
    </source>
</evidence>
<evidence type="ECO:0000256" key="8">
    <source>
        <dbReference type="ARBA" id="ARBA00023136"/>
    </source>
</evidence>
<dbReference type="Gene3D" id="1.10.287.70">
    <property type="match status" value="1"/>
</dbReference>
<feature type="domain" description="Ionotropic glutamate receptor L-glutamate and glycine-binding" evidence="18">
    <location>
        <begin position="402"/>
        <end position="463"/>
    </location>
</feature>
<keyword evidence="9" id="KW-0675">Receptor</keyword>
<dbReference type="SUPFAM" id="SSF81324">
    <property type="entry name" value="Voltage-gated potassium channels"/>
    <property type="match status" value="1"/>
</dbReference>
<dbReference type="Proteomes" id="UP001367676">
    <property type="component" value="Unassembled WGS sequence"/>
</dbReference>
<keyword evidence="5 16" id="KW-0812">Transmembrane</keyword>
<evidence type="ECO:0000256" key="11">
    <source>
        <dbReference type="ARBA" id="ARBA00023286"/>
    </source>
</evidence>
<name>A0AAN9Y9U7_9HEMI</name>
<dbReference type="InterPro" id="IPR001320">
    <property type="entry name" value="Iontro_rcpt_C"/>
</dbReference>
<keyword evidence="20" id="KW-1185">Reference proteome</keyword>
<sequence length="887" mass="101448">MKNGVANKAADVVSNYIRRNPRIGIHIDGFYKVELSGYDAQQMLEMLCVSYNNSIKDGKPPHLILDTTQTGVASEAVKTFAAALALPTMSASYGQDGDIRQWRNLDGEQQKYLVQINPPADIIPEVIRSIITAQNITDAGILYDDSFVMDHKYKSLLQNIPTRHIIAQIEDVSTIQPQLTRFRDLDIVNYFVLGKLSTVKTLLDSANANKFFGRKFAWHIITQDKGALRCSCSNASVLFVKPEPDPASRERLSNLRTTYSLTSEPEIMAAFYFDFIFRGLLAIKSMVEASDWPKNFTYTTCNEYKEENQPFRKNLDLRKHLRQVQELPSYGNFLIETNGHSYVEFTMKLEKVSILNSQSVSSESIGSWKANLNSPILVKDVASLANLSAVTIYRVVTVLQHPFMMRVEDENSGVRYEGYCVDLIEEIRKLVGFEYEIYVAPDNKFGNMDENGQWNGMIKELIEKRADIGLGSLSVMAERENVVDFTVPYYDLVGITILMKKPKTPTSLFKFLTVLENDVWLCILAAYFFTSFLMWVFDRWSPYSYQNNREKYKDDEEKREFNLKECLWFCMTSLTPQGGGEAPKNLSGRLVAATWWLFGFIIIASYTANLAAFLTVSRLDTPIESLDDLSKQYKITYAPLNGSGAMTYFQRMADIEARFYEIWKDMSLNDSLNEVERAKLAVWDYPVSDKYTKMWQAMKEAHLPNTMDEALKRVRDSKTSSDGFAYLGDATDIRYQVMINCDLQMVGDEFSRKPYAIAVQQGSPLKDQFNNAILLLLNKRKLEKLKEKWWNLNPARQQCEKQDNQSDGISIHNIGGVFIVIFVGIGLACITLAFEYWFYKYKQNPRVAMLTRKISTQKNVMDKIHPTSLADFTTIKSKTSRRFTGLE</sequence>
<accession>A0AAN9Y9U7</accession>
<evidence type="ECO:0000256" key="14">
    <source>
        <dbReference type="PIRSR" id="PIRSR601508-2"/>
    </source>
</evidence>
<evidence type="ECO:0000259" key="18">
    <source>
        <dbReference type="SMART" id="SM00918"/>
    </source>
</evidence>
<evidence type="ECO:0000256" key="1">
    <source>
        <dbReference type="ARBA" id="ARBA00004651"/>
    </source>
</evidence>
<evidence type="ECO:0000256" key="10">
    <source>
        <dbReference type="ARBA" id="ARBA00023180"/>
    </source>
</evidence>
<organism evidence="19 20">
    <name type="scientific">Parthenolecanium corni</name>
    <dbReference type="NCBI Taxonomy" id="536013"/>
    <lineage>
        <taxon>Eukaryota</taxon>
        <taxon>Metazoa</taxon>
        <taxon>Ecdysozoa</taxon>
        <taxon>Arthropoda</taxon>
        <taxon>Hexapoda</taxon>
        <taxon>Insecta</taxon>
        <taxon>Pterygota</taxon>
        <taxon>Neoptera</taxon>
        <taxon>Paraneoptera</taxon>
        <taxon>Hemiptera</taxon>
        <taxon>Sternorrhyncha</taxon>
        <taxon>Coccoidea</taxon>
        <taxon>Coccidae</taxon>
        <taxon>Parthenolecanium</taxon>
    </lineage>
</organism>
<evidence type="ECO:0000256" key="9">
    <source>
        <dbReference type="ARBA" id="ARBA00023170"/>
    </source>
</evidence>
<feature type="binding site" evidence="13">
    <location>
        <position position="729"/>
    </location>
    <ligand>
        <name>L-glutamate</name>
        <dbReference type="ChEBI" id="CHEBI:29985"/>
    </ligand>
</feature>
<evidence type="ECO:0000313" key="19">
    <source>
        <dbReference type="EMBL" id="KAK7604461.1"/>
    </source>
</evidence>
<dbReference type="FunFam" id="1.10.287.70:FF:000080">
    <property type="entry name" value="Glutamate receptor ionotropic, kainate"/>
    <property type="match status" value="1"/>
</dbReference>
<dbReference type="EMBL" id="JBBCAQ010000003">
    <property type="protein sequence ID" value="KAK7604461.1"/>
    <property type="molecule type" value="Genomic_DNA"/>
</dbReference>
<evidence type="ECO:0000256" key="6">
    <source>
        <dbReference type="ARBA" id="ARBA00022989"/>
    </source>
</evidence>
<dbReference type="InterPro" id="IPR019594">
    <property type="entry name" value="Glu/Gly-bd"/>
</dbReference>
<feature type="domain" description="Ionotropic glutamate receptor C-terminal" evidence="17">
    <location>
        <begin position="392"/>
        <end position="792"/>
    </location>
</feature>
<dbReference type="CDD" id="cd13717">
    <property type="entry name" value="PBP2_iGluR_putative"/>
    <property type="match status" value="1"/>
</dbReference>
<feature type="disulfide bond" evidence="15">
    <location>
        <begin position="741"/>
        <end position="799"/>
    </location>
</feature>
<dbReference type="AlphaFoldDB" id="A0AAN9Y9U7"/>
<evidence type="ECO:0000256" key="2">
    <source>
        <dbReference type="ARBA" id="ARBA00008685"/>
    </source>
</evidence>
<keyword evidence="12" id="KW-0407">Ion channel</keyword>
<dbReference type="PANTHER" id="PTHR18966">
    <property type="entry name" value="IONOTROPIC GLUTAMATE RECEPTOR"/>
    <property type="match status" value="1"/>
</dbReference>
<evidence type="ECO:0000259" key="17">
    <source>
        <dbReference type="SMART" id="SM00079"/>
    </source>
</evidence>
<dbReference type="GO" id="GO:0015276">
    <property type="term" value="F:ligand-gated monoatomic ion channel activity"/>
    <property type="evidence" value="ECO:0007669"/>
    <property type="project" value="InterPro"/>
</dbReference>
<dbReference type="Pfam" id="PF00060">
    <property type="entry name" value="Lig_chan"/>
    <property type="match status" value="1"/>
</dbReference>
<dbReference type="InterPro" id="IPR015683">
    <property type="entry name" value="Ionotropic_Glu_rcpt"/>
</dbReference>
<evidence type="ECO:0000256" key="5">
    <source>
        <dbReference type="ARBA" id="ARBA00022692"/>
    </source>
</evidence>
<evidence type="ECO:0000256" key="13">
    <source>
        <dbReference type="PIRSR" id="PIRSR601508-1"/>
    </source>
</evidence>
<evidence type="ECO:0000256" key="12">
    <source>
        <dbReference type="ARBA" id="ARBA00023303"/>
    </source>
</evidence>
<dbReference type="FunFam" id="3.40.190.10:FF:000142">
    <property type="entry name" value="Ionotropic receptor 25a"/>
    <property type="match status" value="1"/>
</dbReference>
<gene>
    <name evidence="19" type="ORF">V9T40_005647</name>
</gene>
<feature type="site" description="Crucial to convey clamshell closure to channel opening" evidence="14">
    <location>
        <position position="623"/>
    </location>
</feature>
<dbReference type="GO" id="GO:0005886">
    <property type="term" value="C:plasma membrane"/>
    <property type="evidence" value="ECO:0007669"/>
    <property type="project" value="UniProtKB-SubCell"/>
</dbReference>
<keyword evidence="3" id="KW-0813">Transport</keyword>
<comment type="subcellular location">
    <subcellularLocation>
        <location evidence="1">Cell membrane</location>
        <topology evidence="1">Multi-pass membrane protein</topology>
    </subcellularLocation>
</comment>